<protein>
    <recommendedName>
        <fullName evidence="10">NADPH--hemoprotein reductase</fullName>
        <ecNumber evidence="10">1.6.2.4</ecNumber>
    </recommendedName>
</protein>
<dbReference type="PROSITE" id="PS50902">
    <property type="entry name" value="FLAVODOXIN_LIKE"/>
    <property type="match status" value="1"/>
</dbReference>
<dbReference type="InterPro" id="IPR017927">
    <property type="entry name" value="FAD-bd_FR_type"/>
</dbReference>
<dbReference type="GO" id="GO:0005506">
    <property type="term" value="F:iron ion binding"/>
    <property type="evidence" value="ECO:0007669"/>
    <property type="project" value="InterPro"/>
</dbReference>
<dbReference type="PROSITE" id="PS00086">
    <property type="entry name" value="CYTOCHROME_P450"/>
    <property type="match status" value="1"/>
</dbReference>
<dbReference type="PRINTS" id="PR00371">
    <property type="entry name" value="FPNCR"/>
</dbReference>
<dbReference type="SUPFAM" id="SSF52218">
    <property type="entry name" value="Flavoproteins"/>
    <property type="match status" value="1"/>
</dbReference>
<dbReference type="Gene3D" id="1.20.990.10">
    <property type="entry name" value="NADPH-cytochrome p450 Reductase, Chain A, domain 3"/>
    <property type="match status" value="1"/>
</dbReference>
<evidence type="ECO:0000256" key="11">
    <source>
        <dbReference type="ARBA" id="ARBA00049342"/>
    </source>
</evidence>
<feature type="domain" description="FAD-binding FR-type" evidence="14">
    <location>
        <begin position="768"/>
        <end position="1020"/>
    </location>
</feature>
<dbReference type="PANTHER" id="PTHR19384">
    <property type="entry name" value="NITRIC OXIDE SYNTHASE-RELATED"/>
    <property type="match status" value="1"/>
</dbReference>
<dbReference type="SUPFAM" id="SSF48264">
    <property type="entry name" value="Cytochrome P450"/>
    <property type="match status" value="1"/>
</dbReference>
<keyword evidence="5" id="KW-0285">Flavoprotein</keyword>
<evidence type="ECO:0000256" key="12">
    <source>
        <dbReference type="SAM" id="Coils"/>
    </source>
</evidence>
<evidence type="ECO:0000256" key="9">
    <source>
        <dbReference type="ARBA" id="ARBA00023002"/>
    </source>
</evidence>
<dbReference type="Pfam" id="PF00175">
    <property type="entry name" value="NAD_binding_1"/>
    <property type="match status" value="1"/>
</dbReference>
<dbReference type="GO" id="GO:0050660">
    <property type="term" value="F:flavin adenine dinucleotide binding"/>
    <property type="evidence" value="ECO:0007669"/>
    <property type="project" value="TreeGrafter"/>
</dbReference>
<dbReference type="InterPro" id="IPR023173">
    <property type="entry name" value="NADPH_Cyt_P450_Rdtase_alpha"/>
</dbReference>
<evidence type="ECO:0000256" key="3">
    <source>
        <dbReference type="ARBA" id="ARBA00010018"/>
    </source>
</evidence>
<dbReference type="EC" id="1.6.2.4" evidence="10"/>
<dbReference type="GO" id="GO:0016705">
    <property type="term" value="F:oxidoreductase activity, acting on paired donors, with incorporation or reduction of molecular oxygen"/>
    <property type="evidence" value="ECO:0007669"/>
    <property type="project" value="InterPro"/>
</dbReference>
<comment type="cofactor">
    <cofactor evidence="1">
        <name>FMN</name>
        <dbReference type="ChEBI" id="CHEBI:58210"/>
    </cofactor>
</comment>
<dbReference type="InterPro" id="IPR003097">
    <property type="entry name" value="CysJ-like_FAD-binding"/>
</dbReference>
<keyword evidence="7" id="KW-0274">FAD</keyword>
<dbReference type="Pfam" id="PF00067">
    <property type="entry name" value="p450"/>
    <property type="match status" value="1"/>
</dbReference>
<evidence type="ECO:0000259" key="13">
    <source>
        <dbReference type="PROSITE" id="PS50902"/>
    </source>
</evidence>
<keyword evidence="9" id="KW-0560">Oxidoreductase</keyword>
<dbReference type="Gene3D" id="1.10.630.10">
    <property type="entry name" value="Cytochrome P450"/>
    <property type="match status" value="1"/>
</dbReference>
<proteinExistence type="inferred from homology"/>
<evidence type="ECO:0000256" key="1">
    <source>
        <dbReference type="ARBA" id="ARBA00001917"/>
    </source>
</evidence>
<evidence type="ECO:0000256" key="5">
    <source>
        <dbReference type="ARBA" id="ARBA00022630"/>
    </source>
</evidence>
<feature type="coiled-coil region" evidence="12">
    <location>
        <begin position="241"/>
        <end position="268"/>
    </location>
</feature>
<keyword evidence="4" id="KW-0813">Transport</keyword>
<organism evidence="15">
    <name type="scientific">Alexandrium monilatum</name>
    <dbReference type="NCBI Taxonomy" id="311494"/>
    <lineage>
        <taxon>Eukaryota</taxon>
        <taxon>Sar</taxon>
        <taxon>Alveolata</taxon>
        <taxon>Dinophyceae</taxon>
        <taxon>Gonyaulacales</taxon>
        <taxon>Pyrocystaceae</taxon>
        <taxon>Alexandrium</taxon>
    </lineage>
</organism>
<dbReference type="PRINTS" id="PR00369">
    <property type="entry name" value="FLAVODOXIN"/>
</dbReference>
<dbReference type="GO" id="GO:0003958">
    <property type="term" value="F:NADPH-hemoprotein reductase activity"/>
    <property type="evidence" value="ECO:0007669"/>
    <property type="project" value="UniProtKB-EC"/>
</dbReference>
<dbReference type="FunFam" id="3.40.50.80:FF:000001">
    <property type="entry name" value="NADPH--cytochrome P450 reductase 1"/>
    <property type="match status" value="1"/>
</dbReference>
<evidence type="ECO:0000259" key="14">
    <source>
        <dbReference type="PROSITE" id="PS51384"/>
    </source>
</evidence>
<evidence type="ECO:0000256" key="10">
    <source>
        <dbReference type="ARBA" id="ARBA00023797"/>
    </source>
</evidence>
<dbReference type="Pfam" id="PF00667">
    <property type="entry name" value="FAD_binding_1"/>
    <property type="match status" value="1"/>
</dbReference>
<name>A0A7S4QGU7_9DINO</name>
<accession>A0A7S4QGU7</accession>
<dbReference type="InterPro" id="IPR017972">
    <property type="entry name" value="Cyt_P450_CS"/>
</dbReference>
<dbReference type="GO" id="GO:0010181">
    <property type="term" value="F:FMN binding"/>
    <property type="evidence" value="ECO:0007669"/>
    <property type="project" value="InterPro"/>
</dbReference>
<sequence length="1178" mass="127949">MVPTFPLPGMPVPVLGTRYHLLGAEEIPFYNVAASVFPCDRPYPYGATVRCYLGGARSRVEDYPEGTVIHGDAETYLTWTADPCVVEELLSRAAEFPKLWNRPQQKAISDFTGNGLFTSNETSEDWQSGHSVLPRGFNQIKVKSFAPQILDKTRAFVREWSKFSAGHRIEGVSDWLTSMTADAVVACSMGLDMQNVERMGAGKPPHPFIDNFRFGLGFVTGTINAKTEFGAKRFVPGFGAQAQLRKKYEQCKKTMEKLVDELVESTRAGELGDRHSIIRSMLEDRAASGKHVRYGALYGHVINLMIAGHETTAATLGFTMQLLAENPECEARAVEEVRNVLQGRTEPDADDVPKLQYVEQCFREALRLYSPVTGINRDAAHDTLLQGRRVYQGERVLVLTRALHTNPEHWGGEFGNPLSFNPDRFAPDAVRRRHPNAYHPWGFGPRACIGSQFALFEAKTFLASVLLHFKLQRVPGYTLKASLHAGGAAPTPKDLALIVYPRPGGPLCGPGGIMQPLAPAAPARISVSDAHLGSAQEAGATACIKRDDEPPVDSDAPVLRALYGSNSGSSQEFAAQVAAAARRAGLNSDTASLNAAVKEGSLVTDGRLVVVVTSTYNGSPPDNAAAFKAWLMDQNDGSLKGLRFAVFGVGNSQWHTYQQFPREVDAALERCGAERVHPLGACDVDGPSFDSDFDDWLTSLLRTVGGAPPEQHTDEDAAEVEALREFTLDEASGGSNPVYMDIASTMEALRKAKAEAIKSLGGSGRGMNRTRGLEVASASRELCKKADGGRSVRHVTLRLPEDLCDYRAGDHLQVMAPNDPALVAMALEAIGVSPDAPVCWDPKVVRRQYRAADPGVDEELRSAMPCIRFTATMVATWIPDLTAVPSRKVVSRLAHRVRSEEVRDELRALVGDAKLFKDSVDAAGVSLAELLQRFGGRLGITIGELCAVAKPLSWRFYSISSSPAGAADPRLVTLSVGQVNYTTGTGRVHRGLASSYLGDLEVGGMVPGFVRKLAGDFHMPDDPAAPVIMVGPGTGVAPMMGFLQEREHLLRSGQALGPAMLFFGCRRRDEDYLYEEELDQALKSGALSDLHVACSREGPQKVYVQDLIWEHRAAVWKLLQQPSARVYVCGDARAMAPDVRKAFQRVAENCGGRSGSRASNMVAAMIESGRYLEDVWAA</sequence>
<evidence type="ECO:0000256" key="8">
    <source>
        <dbReference type="ARBA" id="ARBA00022857"/>
    </source>
</evidence>
<gene>
    <name evidence="15" type="ORF">AMON00008_LOCUS19764</name>
</gene>
<dbReference type="SUPFAM" id="SSF63380">
    <property type="entry name" value="Riboflavin synthase domain-like"/>
    <property type="match status" value="1"/>
</dbReference>
<evidence type="ECO:0000313" key="15">
    <source>
        <dbReference type="EMBL" id="CAE4582323.1"/>
    </source>
</evidence>
<dbReference type="GO" id="GO:0005829">
    <property type="term" value="C:cytosol"/>
    <property type="evidence" value="ECO:0007669"/>
    <property type="project" value="TreeGrafter"/>
</dbReference>
<dbReference type="PANTHER" id="PTHR19384:SF17">
    <property type="entry name" value="NADPH--CYTOCHROME P450 REDUCTASE"/>
    <property type="match status" value="1"/>
</dbReference>
<dbReference type="InterPro" id="IPR017938">
    <property type="entry name" value="Riboflavin_synthase-like_b-brl"/>
</dbReference>
<dbReference type="InterPro" id="IPR001128">
    <property type="entry name" value="Cyt_P450"/>
</dbReference>
<dbReference type="InterPro" id="IPR001094">
    <property type="entry name" value="Flavdoxin-like"/>
</dbReference>
<reference evidence="15" key="1">
    <citation type="submission" date="2021-01" db="EMBL/GenBank/DDBJ databases">
        <authorList>
            <person name="Corre E."/>
            <person name="Pelletier E."/>
            <person name="Niang G."/>
            <person name="Scheremetjew M."/>
            <person name="Finn R."/>
            <person name="Kale V."/>
            <person name="Holt S."/>
            <person name="Cochrane G."/>
            <person name="Meng A."/>
            <person name="Brown T."/>
            <person name="Cohen L."/>
        </authorList>
    </citation>
    <scope>NUCLEOTIDE SEQUENCE</scope>
    <source>
        <strain evidence="15">CCMP3105</strain>
    </source>
</reference>
<dbReference type="EMBL" id="HBNR01029025">
    <property type="protein sequence ID" value="CAE4582323.1"/>
    <property type="molecule type" value="Transcribed_RNA"/>
</dbReference>
<dbReference type="InterPro" id="IPR029039">
    <property type="entry name" value="Flavoprotein-like_sf"/>
</dbReference>
<dbReference type="AlphaFoldDB" id="A0A7S4QGU7"/>
<evidence type="ECO:0000256" key="4">
    <source>
        <dbReference type="ARBA" id="ARBA00022448"/>
    </source>
</evidence>
<dbReference type="Gene3D" id="2.40.30.10">
    <property type="entry name" value="Translation factors"/>
    <property type="match status" value="1"/>
</dbReference>
<comment type="similarity">
    <text evidence="3">In the N-terminal section; belongs to the cytochrome P450 family.</text>
</comment>
<dbReference type="Pfam" id="PF00258">
    <property type="entry name" value="Flavodoxin_1"/>
    <property type="match status" value="1"/>
</dbReference>
<dbReference type="InterPro" id="IPR036396">
    <property type="entry name" value="Cyt_P450_sf"/>
</dbReference>
<keyword evidence="8" id="KW-0521">NADP</keyword>
<keyword evidence="12" id="KW-0175">Coiled coil</keyword>
<dbReference type="GO" id="GO:0020037">
    <property type="term" value="F:heme binding"/>
    <property type="evidence" value="ECO:0007669"/>
    <property type="project" value="InterPro"/>
</dbReference>
<dbReference type="SUPFAM" id="SSF52343">
    <property type="entry name" value="Ferredoxin reductase-like, C-terminal NADP-linked domain"/>
    <property type="match status" value="1"/>
</dbReference>
<feature type="domain" description="Flavodoxin-like" evidence="13">
    <location>
        <begin position="559"/>
        <end position="701"/>
    </location>
</feature>
<evidence type="ECO:0000256" key="7">
    <source>
        <dbReference type="ARBA" id="ARBA00022827"/>
    </source>
</evidence>
<dbReference type="Gene3D" id="3.40.50.360">
    <property type="match status" value="1"/>
</dbReference>
<dbReference type="Gene3D" id="3.40.50.80">
    <property type="entry name" value="Nucleotide-binding domain of ferredoxin-NADP reductase (FNR) module"/>
    <property type="match status" value="1"/>
</dbReference>
<dbReference type="GO" id="GO:0004497">
    <property type="term" value="F:monooxygenase activity"/>
    <property type="evidence" value="ECO:0007669"/>
    <property type="project" value="InterPro"/>
</dbReference>
<keyword evidence="6" id="KW-0288">FMN</keyword>
<dbReference type="PROSITE" id="PS51384">
    <property type="entry name" value="FAD_FR"/>
    <property type="match status" value="1"/>
</dbReference>
<dbReference type="InterPro" id="IPR001709">
    <property type="entry name" value="Flavoprot_Pyr_Nucl_cyt_Rdtase"/>
</dbReference>
<comment type="catalytic activity">
    <reaction evidence="11">
        <text>2 oxidized [cytochrome P450] + NADPH = 2 reduced [cytochrome P450] + NADP(+) + H(+)</text>
        <dbReference type="Rhea" id="RHEA:24040"/>
        <dbReference type="Rhea" id="RHEA-COMP:14627"/>
        <dbReference type="Rhea" id="RHEA-COMP:14628"/>
        <dbReference type="ChEBI" id="CHEBI:15378"/>
        <dbReference type="ChEBI" id="CHEBI:55376"/>
        <dbReference type="ChEBI" id="CHEBI:57783"/>
        <dbReference type="ChEBI" id="CHEBI:58349"/>
        <dbReference type="ChEBI" id="CHEBI:60344"/>
        <dbReference type="EC" id="1.6.2.4"/>
    </reaction>
</comment>
<dbReference type="InterPro" id="IPR001433">
    <property type="entry name" value="OxRdtase_FAD/NAD-bd"/>
</dbReference>
<evidence type="ECO:0000256" key="6">
    <source>
        <dbReference type="ARBA" id="ARBA00022643"/>
    </source>
</evidence>
<comment type="cofactor">
    <cofactor evidence="2">
        <name>FAD</name>
        <dbReference type="ChEBI" id="CHEBI:57692"/>
    </cofactor>
</comment>
<evidence type="ECO:0000256" key="2">
    <source>
        <dbReference type="ARBA" id="ARBA00001974"/>
    </source>
</evidence>
<dbReference type="InterPro" id="IPR039261">
    <property type="entry name" value="FNR_nucleotide-bd"/>
</dbReference>
<dbReference type="InterPro" id="IPR008254">
    <property type="entry name" value="Flavodoxin/NO_synth"/>
</dbReference>